<feature type="signal peptide" evidence="1">
    <location>
        <begin position="1"/>
        <end position="17"/>
    </location>
</feature>
<organism evidence="2 3">
    <name type="scientific">Streptomyces netropsis</name>
    <name type="common">Streptoverticillium netropsis</name>
    <dbReference type="NCBI Taxonomy" id="55404"/>
    <lineage>
        <taxon>Bacteria</taxon>
        <taxon>Bacillati</taxon>
        <taxon>Actinomycetota</taxon>
        <taxon>Actinomycetes</taxon>
        <taxon>Kitasatosporales</taxon>
        <taxon>Streptomycetaceae</taxon>
        <taxon>Streptomyces</taxon>
    </lineage>
</organism>
<dbReference type="EMBL" id="JACHJG010000005">
    <property type="protein sequence ID" value="MBB4887059.1"/>
    <property type="molecule type" value="Genomic_DNA"/>
</dbReference>
<comment type="caution">
    <text evidence="2">The sequence shown here is derived from an EMBL/GenBank/DDBJ whole genome shotgun (WGS) entry which is preliminary data.</text>
</comment>
<dbReference type="RefSeq" id="WP_184734079.1">
    <property type="nucleotide sequence ID" value="NZ_BMRW01000005.1"/>
</dbReference>
<dbReference type="PROSITE" id="PS51257">
    <property type="entry name" value="PROKAR_LIPOPROTEIN"/>
    <property type="match status" value="1"/>
</dbReference>
<evidence type="ECO:0008006" key="4">
    <source>
        <dbReference type="Google" id="ProtNLM"/>
    </source>
</evidence>
<sequence>MTARRTAALGAAGLATAALLALTGCDSENQDEARTEKETASAYVEALNARDPDALAKLGRPGDQGAQQGARDLVNREGGRGIQVEDVAVNHEFGPDFADVAIWGTDSKGRTYRHRLTLERTGKTWYVPLGSAPGTPKPSSATTRS</sequence>
<dbReference type="Proteomes" id="UP000556436">
    <property type="component" value="Unassembled WGS sequence"/>
</dbReference>
<name>A0A7W7PEH3_STRNE</name>
<keyword evidence="3" id="KW-1185">Reference proteome</keyword>
<evidence type="ECO:0000256" key="1">
    <source>
        <dbReference type="SAM" id="SignalP"/>
    </source>
</evidence>
<evidence type="ECO:0000313" key="3">
    <source>
        <dbReference type="Proteomes" id="UP000556436"/>
    </source>
</evidence>
<reference evidence="2 3" key="1">
    <citation type="submission" date="2020-08" db="EMBL/GenBank/DDBJ databases">
        <title>Genomic Encyclopedia of Type Strains, Phase III (KMG-III): the genomes of soil and plant-associated and newly described type strains.</title>
        <authorList>
            <person name="Whitman W."/>
        </authorList>
    </citation>
    <scope>NUCLEOTIDE SEQUENCE [LARGE SCALE GENOMIC DNA]</scope>
    <source>
        <strain evidence="2 3">CECT 3265</strain>
    </source>
</reference>
<proteinExistence type="predicted"/>
<keyword evidence="1" id="KW-0732">Signal</keyword>
<dbReference type="AlphaFoldDB" id="A0A7W7PEH3"/>
<feature type="chain" id="PRO_5038977535" description="Lipoprotein" evidence="1">
    <location>
        <begin position="18"/>
        <end position="145"/>
    </location>
</feature>
<accession>A0A7W7PEH3</accession>
<protein>
    <recommendedName>
        <fullName evidence="4">Lipoprotein</fullName>
    </recommendedName>
</protein>
<evidence type="ECO:0000313" key="2">
    <source>
        <dbReference type="EMBL" id="MBB4887059.1"/>
    </source>
</evidence>
<gene>
    <name evidence="2" type="ORF">FHS38_003104</name>
</gene>